<feature type="transmembrane region" description="Helical" evidence="1">
    <location>
        <begin position="6"/>
        <end position="25"/>
    </location>
</feature>
<reference evidence="2 3" key="1">
    <citation type="submission" date="2018-04" db="EMBL/GenBank/DDBJ databases">
        <title>Novel Campyloabacter and Helicobacter Species and Strains.</title>
        <authorList>
            <person name="Mannion A.J."/>
            <person name="Shen Z."/>
            <person name="Fox J.G."/>
        </authorList>
    </citation>
    <scope>NUCLEOTIDE SEQUENCE [LARGE SCALE GENOMIC DNA]</scope>
    <source>
        <strain evidence="2 3">MIT 04-9362</strain>
    </source>
</reference>
<comment type="caution">
    <text evidence="2">The sequence shown here is derived from an EMBL/GenBank/DDBJ whole genome shotgun (WGS) entry which is preliminary data.</text>
</comment>
<dbReference type="Proteomes" id="UP000256695">
    <property type="component" value="Unassembled WGS sequence"/>
</dbReference>
<organism evidence="2 3">
    <name type="scientific">Helicobacter anseris</name>
    <dbReference type="NCBI Taxonomy" id="375926"/>
    <lineage>
        <taxon>Bacteria</taxon>
        <taxon>Pseudomonadati</taxon>
        <taxon>Campylobacterota</taxon>
        <taxon>Epsilonproteobacteria</taxon>
        <taxon>Campylobacterales</taxon>
        <taxon>Helicobacteraceae</taxon>
        <taxon>Helicobacter</taxon>
    </lineage>
</organism>
<dbReference type="PROSITE" id="PS51257">
    <property type="entry name" value="PROKAR_LIPOPROTEIN"/>
    <property type="match status" value="1"/>
</dbReference>
<protein>
    <recommendedName>
        <fullName evidence="4">Lipoprotein</fullName>
    </recommendedName>
</protein>
<keyword evidence="1" id="KW-1133">Transmembrane helix</keyword>
<evidence type="ECO:0000313" key="3">
    <source>
        <dbReference type="Proteomes" id="UP000256695"/>
    </source>
</evidence>
<evidence type="ECO:0000313" key="2">
    <source>
        <dbReference type="EMBL" id="RDU74330.1"/>
    </source>
</evidence>
<dbReference type="EMBL" id="NXLX01000003">
    <property type="protein sequence ID" value="RDU74330.1"/>
    <property type="molecule type" value="Genomic_DNA"/>
</dbReference>
<keyword evidence="3" id="KW-1185">Reference proteome</keyword>
<dbReference type="AlphaFoldDB" id="A0A3D8JAL0"/>
<gene>
    <name evidence="2" type="ORF">CQA57_02295</name>
</gene>
<sequence length="216" mass="25740">MEDYLRILIAIISFVLLFVGCSSNLNMGYYSVLQKDYRFNINAPVVIMHDVNDILSAYYVDLIIYELQKRGFTSLYKQSELKLSHARNAIFIRLYKEVKPYPSVSYNYSVMNDGVVSSCYFYGEKFYCDNSPQKTLNLTDFSQRMDYVLTYHFTLDWYDVNTRQRIMFVDGSVRGKTCGYNYVFRDLVYHTINRMDFTREENYNYTSPLPRYWVCD</sequence>
<keyword evidence="1" id="KW-0472">Membrane</keyword>
<evidence type="ECO:0000256" key="1">
    <source>
        <dbReference type="SAM" id="Phobius"/>
    </source>
</evidence>
<keyword evidence="1" id="KW-0812">Transmembrane</keyword>
<proteinExistence type="predicted"/>
<name>A0A3D8JAL0_9HELI</name>
<accession>A0A3D8JAL0</accession>
<evidence type="ECO:0008006" key="4">
    <source>
        <dbReference type="Google" id="ProtNLM"/>
    </source>
</evidence>